<dbReference type="Pfam" id="PF15866">
    <property type="entry name" value="DUF4729"/>
    <property type="match status" value="1"/>
</dbReference>
<dbReference type="AlphaFoldDB" id="A0AB40DHN2"/>
<dbReference type="RefSeq" id="XP_065723819.2">
    <property type="nucleotide sequence ID" value="XM_065867747.2"/>
</dbReference>
<name>A0AB40DHN2_DROSZ</name>
<feature type="region of interest" description="Disordered" evidence="1">
    <location>
        <begin position="365"/>
        <end position="428"/>
    </location>
</feature>
<feature type="region of interest" description="Disordered" evidence="1">
    <location>
        <begin position="1"/>
        <end position="21"/>
    </location>
</feature>
<dbReference type="InterPro" id="IPR031732">
    <property type="entry name" value="DUF4729"/>
</dbReference>
<proteinExistence type="predicted"/>
<accession>A0AB40DHN2</accession>
<feature type="domain" description="DUF4729" evidence="2">
    <location>
        <begin position="144"/>
        <end position="317"/>
    </location>
</feature>
<protein>
    <recommendedName>
        <fullName evidence="2">DUF4729 domain-containing protein</fullName>
    </recommendedName>
</protein>
<evidence type="ECO:0000259" key="2">
    <source>
        <dbReference type="Pfam" id="PF15866"/>
    </source>
</evidence>
<evidence type="ECO:0000256" key="1">
    <source>
        <dbReference type="SAM" id="MobiDB-lite"/>
    </source>
</evidence>
<dbReference type="Proteomes" id="UP001652628">
    <property type="component" value="Chromosome X"/>
</dbReference>
<sequence length="428" mass="47353">MESDEGVGERPSTSGGKAMDSGSGIGMSAILGYAQSEYSLDTSSGAVMASRRHLESENDGNATDEEVEICITRLNFLPDRARRLYMDCQLSLPAGGSVPMRGGAETLSVSAVESSSSPEVRYERQRNTAAEVQKYWRLQKLAFACPLGNCDLVVNPGSLLSHCLTSHEDVISVEMKVGEARGLKLMGKSMPESRDKSQCVGLLIYESGRQVALNSNLPRIYTDWECRLPVLIMLWKTSWDSMPGSPRVTHLYILWLLCPQAQSPLQVTVSTEAGLPGAPRRQVIHTCSDSETIEKCDLLSDSPLFMRFTHREMKEHTEDYSQDIELQFTIHEDETVVAPNSPEPMKEDPLDPDEEQTTVEIEVIADIEVLPSEETSKEELGMEEAEEPTKDSTEDPTDDPTEDSTEAPTDDPFGDPFRDTSEFAEQSQ</sequence>
<reference evidence="4" key="1">
    <citation type="submission" date="2025-08" db="UniProtKB">
        <authorList>
            <consortium name="RefSeq"/>
        </authorList>
    </citation>
    <scope>IDENTIFICATION</scope>
</reference>
<feature type="compositionally biased region" description="Acidic residues" evidence="1">
    <location>
        <begin position="394"/>
        <end position="413"/>
    </location>
</feature>
<organism evidence="3 4">
    <name type="scientific">Drosophila suzukii</name>
    <name type="common">Spotted-wing drosophila fruit fly</name>
    <dbReference type="NCBI Taxonomy" id="28584"/>
    <lineage>
        <taxon>Eukaryota</taxon>
        <taxon>Metazoa</taxon>
        <taxon>Ecdysozoa</taxon>
        <taxon>Arthropoda</taxon>
        <taxon>Hexapoda</taxon>
        <taxon>Insecta</taxon>
        <taxon>Pterygota</taxon>
        <taxon>Neoptera</taxon>
        <taxon>Endopterygota</taxon>
        <taxon>Diptera</taxon>
        <taxon>Brachycera</taxon>
        <taxon>Muscomorpha</taxon>
        <taxon>Ephydroidea</taxon>
        <taxon>Drosophilidae</taxon>
        <taxon>Drosophila</taxon>
        <taxon>Sophophora</taxon>
    </lineage>
</organism>
<evidence type="ECO:0000313" key="3">
    <source>
        <dbReference type="Proteomes" id="UP001652628"/>
    </source>
</evidence>
<evidence type="ECO:0000313" key="4">
    <source>
        <dbReference type="RefSeq" id="XP_065723819.2"/>
    </source>
</evidence>
<gene>
    <name evidence="4" type="primary">LOC108015280</name>
</gene>
<dbReference type="GeneID" id="108015280"/>
<keyword evidence="3" id="KW-1185">Reference proteome</keyword>